<comment type="subcellular location">
    <subcellularLocation>
        <location evidence="1">Cell envelope</location>
    </subcellularLocation>
    <subcellularLocation>
        <location evidence="2">Membrane</location>
        <topology evidence="2">Single-pass type I membrane protein</topology>
    </subcellularLocation>
</comment>
<keyword evidence="15" id="KW-1185">Reference proteome</keyword>
<keyword evidence="5" id="KW-0812">Transmembrane</keyword>
<evidence type="ECO:0000256" key="3">
    <source>
        <dbReference type="ARBA" id="ARBA00009592"/>
    </source>
</evidence>
<evidence type="ECO:0000256" key="11">
    <source>
        <dbReference type="ARBA" id="ARBA00038043"/>
    </source>
</evidence>
<evidence type="ECO:0000256" key="1">
    <source>
        <dbReference type="ARBA" id="ARBA00004196"/>
    </source>
</evidence>
<evidence type="ECO:0000256" key="8">
    <source>
        <dbReference type="ARBA" id="ARBA00022989"/>
    </source>
</evidence>
<evidence type="ECO:0000256" key="7">
    <source>
        <dbReference type="ARBA" id="ARBA00022737"/>
    </source>
</evidence>
<dbReference type="PANTHER" id="PTHR48059">
    <property type="entry name" value="POLYGALACTURONASE INHIBITOR 1"/>
    <property type="match status" value="1"/>
</dbReference>
<evidence type="ECO:0000256" key="4">
    <source>
        <dbReference type="ARBA" id="ARBA00022614"/>
    </source>
</evidence>
<evidence type="ECO:0000256" key="12">
    <source>
        <dbReference type="SAM" id="SignalP"/>
    </source>
</evidence>
<sequence length="426" mass="46731">MFSSISYPAILPWCFSLLLINSFCTIFKATVNPNETDHLALLSIKAQLHDPLGVMGSWNNSVPLCLWTGVSCGHRHQRVTKLDLRSQSLEGRLSPSIGTLPTNLSHCSNLIVIDFHKNNLVGEIPVQIGYLLKLEHLHADINHLSGPLPASIGNLSNLLVIGLSENSLGGRVPDKLGQLRRLERVNLYYNNFSGMVPASIYNVSSLERLYFSRNRLSGSLPPNIGFTLQNLKHFVITHNYFTGSLPDSLSNASHLEIIDIAKNSFSGKVSIDFSGLNNIYWINMAGNNLGTGTTDDLGFVTSLINCSKFAVFSLNKNQFGGVLPRSITNLSTTIIRISIGSNRISGTIPPGIGNLVNLTGIGMEDNQISGTIPHVIERLSGHTSAERLYYSFSGHTHAERLMTYTYVERPQKPTLIITGEGYMVLL</sequence>
<dbReference type="InterPro" id="IPR051848">
    <property type="entry name" value="PGIP"/>
</dbReference>
<evidence type="ECO:0000256" key="10">
    <source>
        <dbReference type="ARBA" id="ARBA00023180"/>
    </source>
</evidence>
<evidence type="ECO:0000256" key="2">
    <source>
        <dbReference type="ARBA" id="ARBA00004479"/>
    </source>
</evidence>
<dbReference type="Pfam" id="PF08263">
    <property type="entry name" value="LRRNT_2"/>
    <property type="match status" value="1"/>
</dbReference>
<dbReference type="Pfam" id="PF13855">
    <property type="entry name" value="LRR_8"/>
    <property type="match status" value="1"/>
</dbReference>
<evidence type="ECO:0000256" key="6">
    <source>
        <dbReference type="ARBA" id="ARBA00022729"/>
    </source>
</evidence>
<keyword evidence="6 12" id="KW-0732">Signal</keyword>
<keyword evidence="4" id="KW-0433">Leucine-rich repeat</keyword>
<dbReference type="AlphaFoldDB" id="A0AAD9WSA4"/>
<protein>
    <recommendedName>
        <fullName evidence="13">Leucine-rich repeat-containing N-terminal plant-type domain-containing protein</fullName>
    </recommendedName>
</protein>
<proteinExistence type="inferred from homology"/>
<evidence type="ECO:0000313" key="15">
    <source>
        <dbReference type="Proteomes" id="UP001280121"/>
    </source>
</evidence>
<comment type="caution">
    <text evidence="14">The sequence shown here is derived from an EMBL/GenBank/DDBJ whole genome shotgun (WGS) entry which is preliminary data.</text>
</comment>
<dbReference type="InterPro" id="IPR032675">
    <property type="entry name" value="LRR_dom_sf"/>
</dbReference>
<dbReference type="Proteomes" id="UP001280121">
    <property type="component" value="Unassembled WGS sequence"/>
</dbReference>
<evidence type="ECO:0000256" key="9">
    <source>
        <dbReference type="ARBA" id="ARBA00023136"/>
    </source>
</evidence>
<reference evidence="14" key="1">
    <citation type="journal article" date="2023" name="Plant J.">
        <title>Genome sequences and population genomics provide insights into the demographic history, inbreeding, and mutation load of two 'living fossil' tree species of Dipteronia.</title>
        <authorList>
            <person name="Feng Y."/>
            <person name="Comes H.P."/>
            <person name="Chen J."/>
            <person name="Zhu S."/>
            <person name="Lu R."/>
            <person name="Zhang X."/>
            <person name="Li P."/>
            <person name="Qiu J."/>
            <person name="Olsen K.M."/>
            <person name="Qiu Y."/>
        </authorList>
    </citation>
    <scope>NUCLEOTIDE SEQUENCE</scope>
    <source>
        <strain evidence="14">KIB01</strain>
    </source>
</reference>
<dbReference type="GO" id="GO:0016020">
    <property type="term" value="C:membrane"/>
    <property type="evidence" value="ECO:0007669"/>
    <property type="project" value="UniProtKB-SubCell"/>
</dbReference>
<dbReference type="InterPro" id="IPR013210">
    <property type="entry name" value="LRR_N_plant-typ"/>
</dbReference>
<evidence type="ECO:0000313" key="14">
    <source>
        <dbReference type="EMBL" id="KAK2641356.1"/>
    </source>
</evidence>
<dbReference type="InterPro" id="IPR001611">
    <property type="entry name" value="Leu-rich_rpt"/>
</dbReference>
<keyword evidence="8" id="KW-1133">Transmembrane helix</keyword>
<dbReference type="FunFam" id="3.80.10.10:FF:000275">
    <property type="entry name" value="Leucine-rich repeat receptor-like protein kinase"/>
    <property type="match status" value="1"/>
</dbReference>
<keyword evidence="10" id="KW-0325">Glycoprotein</keyword>
<feature type="domain" description="Leucine-rich repeat-containing N-terminal plant-type" evidence="13">
    <location>
        <begin position="35"/>
        <end position="72"/>
    </location>
</feature>
<evidence type="ECO:0000259" key="13">
    <source>
        <dbReference type="Pfam" id="PF08263"/>
    </source>
</evidence>
<dbReference type="Pfam" id="PF00560">
    <property type="entry name" value="LRR_1"/>
    <property type="match status" value="3"/>
</dbReference>
<dbReference type="SUPFAM" id="SSF52058">
    <property type="entry name" value="L domain-like"/>
    <property type="match status" value="1"/>
</dbReference>
<comment type="similarity">
    <text evidence="3">Belongs to the RLP family.</text>
</comment>
<dbReference type="FunFam" id="3.80.10.10:FF:000383">
    <property type="entry name" value="Leucine-rich repeat receptor protein kinase EMS1"/>
    <property type="match status" value="1"/>
</dbReference>
<dbReference type="EMBL" id="JANJYI010000007">
    <property type="protein sequence ID" value="KAK2641356.1"/>
    <property type="molecule type" value="Genomic_DNA"/>
</dbReference>
<comment type="similarity">
    <text evidence="11">Belongs to the polygalacturonase-inhibiting protein family.</text>
</comment>
<dbReference type="Gene3D" id="3.80.10.10">
    <property type="entry name" value="Ribonuclease Inhibitor"/>
    <property type="match status" value="3"/>
</dbReference>
<feature type="chain" id="PRO_5042220882" description="Leucine-rich repeat-containing N-terminal plant-type domain-containing protein" evidence="12">
    <location>
        <begin position="30"/>
        <end position="426"/>
    </location>
</feature>
<keyword evidence="7" id="KW-0677">Repeat</keyword>
<keyword evidence="9" id="KW-0472">Membrane</keyword>
<feature type="signal peptide" evidence="12">
    <location>
        <begin position="1"/>
        <end position="29"/>
    </location>
</feature>
<accession>A0AAD9WSA4</accession>
<gene>
    <name evidence="14" type="ORF">Ddye_023119</name>
</gene>
<evidence type="ECO:0000256" key="5">
    <source>
        <dbReference type="ARBA" id="ARBA00022692"/>
    </source>
</evidence>
<organism evidence="14 15">
    <name type="scientific">Dipteronia dyeriana</name>
    <dbReference type="NCBI Taxonomy" id="168575"/>
    <lineage>
        <taxon>Eukaryota</taxon>
        <taxon>Viridiplantae</taxon>
        <taxon>Streptophyta</taxon>
        <taxon>Embryophyta</taxon>
        <taxon>Tracheophyta</taxon>
        <taxon>Spermatophyta</taxon>
        <taxon>Magnoliopsida</taxon>
        <taxon>eudicotyledons</taxon>
        <taxon>Gunneridae</taxon>
        <taxon>Pentapetalae</taxon>
        <taxon>rosids</taxon>
        <taxon>malvids</taxon>
        <taxon>Sapindales</taxon>
        <taxon>Sapindaceae</taxon>
        <taxon>Hippocastanoideae</taxon>
        <taxon>Acereae</taxon>
        <taxon>Dipteronia</taxon>
    </lineage>
</organism>
<dbReference type="PANTHER" id="PTHR48059:SF30">
    <property type="entry name" value="OS06G0587000 PROTEIN"/>
    <property type="match status" value="1"/>
</dbReference>
<name>A0AAD9WSA4_9ROSI</name>